<accession>B9JHH9</accession>
<evidence type="ECO:0000313" key="2">
    <source>
        <dbReference type="Proteomes" id="UP000001600"/>
    </source>
</evidence>
<name>B9JHH9_RHIR8</name>
<organism evidence="1 2">
    <name type="scientific">Rhizobium rhizogenes (strain K84 / ATCC BAA-868)</name>
    <name type="common">Agrobacterium radiobacter</name>
    <dbReference type="NCBI Taxonomy" id="311403"/>
    <lineage>
        <taxon>Bacteria</taxon>
        <taxon>Pseudomonadati</taxon>
        <taxon>Pseudomonadota</taxon>
        <taxon>Alphaproteobacteria</taxon>
        <taxon>Hyphomicrobiales</taxon>
        <taxon>Rhizobiaceae</taxon>
        <taxon>Rhizobium/Agrobacterium group</taxon>
        <taxon>Rhizobium</taxon>
    </lineage>
</organism>
<dbReference type="KEGG" id="ara:Arad_7995"/>
<gene>
    <name evidence="1" type="ordered locus">Arad_7995</name>
</gene>
<reference evidence="1 2" key="1">
    <citation type="journal article" date="2009" name="J. Bacteriol.">
        <title>Genome sequences of three Agrobacterium biovars help elucidate the evolution of multichromosome genomes in bacteria.</title>
        <authorList>
            <person name="Slater S.C."/>
            <person name="Goldman B.S."/>
            <person name="Goodner B."/>
            <person name="Setubal J.C."/>
            <person name="Farrand S.K."/>
            <person name="Nester E.W."/>
            <person name="Burr T.J."/>
            <person name="Banta L."/>
            <person name="Dickerman A.W."/>
            <person name="Paulsen I."/>
            <person name="Otten L."/>
            <person name="Suen G."/>
            <person name="Welch R."/>
            <person name="Almeida N.F."/>
            <person name="Arnold F."/>
            <person name="Burton O.T."/>
            <person name="Du Z."/>
            <person name="Ewing A."/>
            <person name="Godsy E."/>
            <person name="Heisel S."/>
            <person name="Houmiel K.L."/>
            <person name="Jhaveri J."/>
            <person name="Lu J."/>
            <person name="Miller N.M."/>
            <person name="Norton S."/>
            <person name="Chen Q."/>
            <person name="Phoolcharoen W."/>
            <person name="Ohlin V."/>
            <person name="Ondrusek D."/>
            <person name="Pride N."/>
            <person name="Stricklin S.L."/>
            <person name="Sun J."/>
            <person name="Wheeler C."/>
            <person name="Wilson L."/>
            <person name="Zhu H."/>
            <person name="Wood D.W."/>
        </authorList>
    </citation>
    <scope>NUCLEOTIDE SEQUENCE [LARGE SCALE GENOMIC DNA]</scope>
    <source>
        <strain evidence="2">K84 / ATCC BAA-868</strain>
    </source>
</reference>
<dbReference type="Pfam" id="PF06776">
    <property type="entry name" value="IalB"/>
    <property type="match status" value="1"/>
</dbReference>
<dbReference type="STRING" id="311403.Arad_7995"/>
<dbReference type="EMBL" id="CP000629">
    <property type="protein sequence ID" value="ACM29372.1"/>
    <property type="molecule type" value="Genomic_DNA"/>
</dbReference>
<evidence type="ECO:0000313" key="1">
    <source>
        <dbReference type="EMBL" id="ACM29372.1"/>
    </source>
</evidence>
<proteinExistence type="predicted"/>
<protein>
    <submittedName>
        <fullName evidence="1">Conserved hypothetical signal peptide protein</fullName>
    </submittedName>
</protein>
<dbReference type="Gene3D" id="2.60.40.1880">
    <property type="entry name" value="Invasion associated locus B (IalB) protein"/>
    <property type="match status" value="1"/>
</dbReference>
<dbReference type="RefSeq" id="WP_012649692.1">
    <property type="nucleotide sequence ID" value="NC_011983.1"/>
</dbReference>
<dbReference type="InterPro" id="IPR038696">
    <property type="entry name" value="IalB_sf"/>
</dbReference>
<dbReference type="HOGENOM" id="CLU_127060_0_0_5"/>
<dbReference type="eggNOG" id="COG5342">
    <property type="taxonomic scope" value="Bacteria"/>
</dbReference>
<dbReference type="AlphaFoldDB" id="B9JHH9"/>
<dbReference type="Proteomes" id="UP000001600">
    <property type="component" value="Chromosome 2"/>
</dbReference>
<dbReference type="InterPro" id="IPR010642">
    <property type="entry name" value="Invasion_prot_B"/>
</dbReference>
<sequence>MLAISLLGHGAVLAAQEPLPQPRYSIKPSEVVLPEGVALGQYRRVIRPFANWTLICDENLKKKQRVCNITQTIIDERGAMAFSWSLAGTSNGNPIMIIRVPASVGKGNPVQISFSSQKNPVNAKTEDCDQTICLILLPVGPVLREQINKQVDVRITYANPENGDGPVVIGTTLKGLPTALAAIK</sequence>